<sequence>MIQTKTAITYGDRSEKTGIIKVEVRPLETSTEGTRFLVIDWDISNPSTDPVHSKEVFWTNQEIDAMDSYLEQNNDFSSLSKSQKELKKIQLALYFDTVFNLLQSGRTIYRLTPDDWELTPDTVIEIPTE</sequence>
<gene>
    <name evidence="1" type="ORF">H8R23_04970</name>
</gene>
<organism evidence="1 2">
    <name type="scientific">Flavobacterium kayseriense</name>
    <dbReference type="NCBI Taxonomy" id="2764714"/>
    <lineage>
        <taxon>Bacteria</taxon>
        <taxon>Pseudomonadati</taxon>
        <taxon>Bacteroidota</taxon>
        <taxon>Flavobacteriia</taxon>
        <taxon>Flavobacteriales</taxon>
        <taxon>Flavobacteriaceae</taxon>
        <taxon>Flavobacterium</taxon>
    </lineage>
</organism>
<dbReference type="Proteomes" id="UP000629963">
    <property type="component" value="Unassembled WGS sequence"/>
</dbReference>
<keyword evidence="2" id="KW-1185">Reference proteome</keyword>
<dbReference type="RefSeq" id="WP_187009306.1">
    <property type="nucleotide sequence ID" value="NZ_JACRUI010000001.1"/>
</dbReference>
<evidence type="ECO:0000313" key="2">
    <source>
        <dbReference type="Proteomes" id="UP000629963"/>
    </source>
</evidence>
<comment type="caution">
    <text evidence="1">The sequence shown here is derived from an EMBL/GenBank/DDBJ whole genome shotgun (WGS) entry which is preliminary data.</text>
</comment>
<name>A0ABR7J5C7_9FLAO</name>
<evidence type="ECO:0000313" key="1">
    <source>
        <dbReference type="EMBL" id="MBC5840749.1"/>
    </source>
</evidence>
<dbReference type="EMBL" id="JACRUJ010000001">
    <property type="protein sequence ID" value="MBC5840749.1"/>
    <property type="molecule type" value="Genomic_DNA"/>
</dbReference>
<proteinExistence type="predicted"/>
<protein>
    <submittedName>
        <fullName evidence="1">Uncharacterized protein</fullName>
    </submittedName>
</protein>
<accession>A0ABR7J5C7</accession>
<reference evidence="1 2" key="1">
    <citation type="submission" date="2020-08" db="EMBL/GenBank/DDBJ databases">
        <title>Description of novel Flavobacterium F-380 isolate.</title>
        <authorList>
            <person name="Saticioglu I.B."/>
            <person name="Duman M."/>
            <person name="Altun S."/>
        </authorList>
    </citation>
    <scope>NUCLEOTIDE SEQUENCE [LARGE SCALE GENOMIC DNA]</scope>
    <source>
        <strain evidence="1 2">F-380</strain>
    </source>
</reference>